<dbReference type="AlphaFoldDB" id="A0A3N5DIP9"/>
<protein>
    <recommendedName>
        <fullName evidence="3">HprK-related kinase A</fullName>
    </recommendedName>
</protein>
<organism evidence="1 2">
    <name type="scientific">Aurantiacibacter spongiae</name>
    <dbReference type="NCBI Taxonomy" id="2488860"/>
    <lineage>
        <taxon>Bacteria</taxon>
        <taxon>Pseudomonadati</taxon>
        <taxon>Pseudomonadota</taxon>
        <taxon>Alphaproteobacteria</taxon>
        <taxon>Sphingomonadales</taxon>
        <taxon>Erythrobacteraceae</taxon>
        <taxon>Aurantiacibacter</taxon>
    </lineage>
</organism>
<keyword evidence="2" id="KW-1185">Reference proteome</keyword>
<dbReference type="OrthoDB" id="3213869at2"/>
<accession>A0A3N5DIP9</accession>
<comment type="caution">
    <text evidence="1">The sequence shown here is derived from an EMBL/GenBank/DDBJ whole genome shotgun (WGS) entry which is preliminary data.</text>
</comment>
<proteinExistence type="predicted"/>
<dbReference type="RefSeq" id="WP_123880080.1">
    <property type="nucleotide sequence ID" value="NZ_RPFZ01000001.1"/>
</dbReference>
<evidence type="ECO:0000313" key="1">
    <source>
        <dbReference type="EMBL" id="RPF71532.1"/>
    </source>
</evidence>
<name>A0A3N5DIP9_9SPHN</name>
<reference evidence="1 2" key="1">
    <citation type="submission" date="2018-11" db="EMBL/GenBank/DDBJ databases">
        <title>Erythrobacter spongiae sp. nov., isolated from a marine sponge.</title>
        <authorList>
            <person name="Zhuang L."/>
            <person name="Luo L."/>
        </authorList>
    </citation>
    <scope>NUCLEOTIDE SEQUENCE [LARGE SCALE GENOMIC DNA]</scope>
    <source>
        <strain evidence="1 2">HN-E23</strain>
    </source>
</reference>
<dbReference type="SUPFAM" id="SSF53795">
    <property type="entry name" value="PEP carboxykinase-like"/>
    <property type="match status" value="1"/>
</dbReference>
<dbReference type="Gene3D" id="3.40.50.300">
    <property type="entry name" value="P-loop containing nucleotide triphosphate hydrolases"/>
    <property type="match status" value="1"/>
</dbReference>
<evidence type="ECO:0008006" key="3">
    <source>
        <dbReference type="Google" id="ProtNLM"/>
    </source>
</evidence>
<sequence length="278" mass="30391">MTRLEKHPAREQVALAREPYDRWITPAGDTLAEFHRENGGYLVRFRGQADFHIDAGTQVAICVPVPGLSASVVDTLYRNSVLPMLGNHGNGLNLHGSAVAIGDVAVAFTGLSRRGKTTLAGAMARTGHPLVSEDVLALERRGDDFWVQPMRPSLRVFGDSARYLFGERETNSAVGEKADYAFAAEIPFADRSLPLAAIHILGPGTAPTVSIEPVGEAAALAEMLNHAFILDVEDRQRLQAHFDRMADLARMVPCLALDYPRQFDHLPEVIATLVARYR</sequence>
<gene>
    <name evidence="1" type="ORF">EG799_07815</name>
</gene>
<dbReference type="EMBL" id="RPFZ01000001">
    <property type="protein sequence ID" value="RPF71532.1"/>
    <property type="molecule type" value="Genomic_DNA"/>
</dbReference>
<dbReference type="Proteomes" id="UP000275232">
    <property type="component" value="Unassembled WGS sequence"/>
</dbReference>
<dbReference type="InterPro" id="IPR027417">
    <property type="entry name" value="P-loop_NTPase"/>
</dbReference>
<evidence type="ECO:0000313" key="2">
    <source>
        <dbReference type="Proteomes" id="UP000275232"/>
    </source>
</evidence>